<dbReference type="EMBL" id="VOMB01000027">
    <property type="protein sequence ID" value="MBU9767133.1"/>
    <property type="molecule type" value="Genomic_DNA"/>
</dbReference>
<evidence type="ECO:0008006" key="3">
    <source>
        <dbReference type="Google" id="ProtNLM"/>
    </source>
</evidence>
<keyword evidence="2" id="KW-1185">Reference proteome</keyword>
<accession>A0ABS6KU09</accession>
<gene>
    <name evidence="1" type="ORF">FR943_25290</name>
</gene>
<comment type="caution">
    <text evidence="1">The sequence shown here is derived from an EMBL/GenBank/DDBJ whole genome shotgun (WGS) entry which is preliminary data.</text>
</comment>
<dbReference type="RefSeq" id="WP_217161020.1">
    <property type="nucleotide sequence ID" value="NZ_VOMB01000027.1"/>
</dbReference>
<reference evidence="1 2" key="1">
    <citation type="journal article" date="2021" name="Sci. Rep.">
        <title>Phenotypic and genomic hallmarks of a novel, potentially pathogenic rapidly growing Mycobacterium species related to the Mycobacterium fortuitum complex.</title>
        <authorList>
            <person name="Gharbi R."/>
            <person name="Khanna V."/>
            <person name="Frigui W."/>
            <person name="Mhenni B."/>
            <person name="Brosch R."/>
            <person name="Mardassi H."/>
        </authorList>
    </citation>
    <scope>NUCLEOTIDE SEQUENCE [LARGE SCALE GENOMIC DNA]</scope>
    <source>
        <strain evidence="1 2">TNTM28</strain>
    </source>
</reference>
<name>A0ABS6KU09_9MYCO</name>
<dbReference type="Proteomes" id="UP000812982">
    <property type="component" value="Unassembled WGS sequence"/>
</dbReference>
<protein>
    <recommendedName>
        <fullName evidence="3">DUF222 domain-containing protein</fullName>
    </recommendedName>
</protein>
<sequence>MRTEPTWLDADASYRAIEALTDIYVLAEDHPESYLEGLMKLPAEQQHAARLSARIDEERWRDARNAVCRRAAIAMARAELIGHDPDEKQQEAFTAFVKAQDPTDGIELYFDHLTDTSGRMVTAGILSQEVVNQVAATIHLA</sequence>
<evidence type="ECO:0000313" key="1">
    <source>
        <dbReference type="EMBL" id="MBU9767133.1"/>
    </source>
</evidence>
<proteinExistence type="predicted"/>
<organism evidence="1 2">
    <name type="scientific">[Mycobacterium] fortunisiensis</name>
    <dbReference type="NCBI Taxonomy" id="2600579"/>
    <lineage>
        <taxon>Bacteria</taxon>
        <taxon>Bacillati</taxon>
        <taxon>Actinomycetota</taxon>
        <taxon>Actinomycetes</taxon>
        <taxon>Mycobacteriales</taxon>
        <taxon>Mycobacteriaceae</taxon>
        <taxon>Mycolicibacterium</taxon>
    </lineage>
</organism>
<evidence type="ECO:0000313" key="2">
    <source>
        <dbReference type="Proteomes" id="UP000812982"/>
    </source>
</evidence>